<feature type="region of interest" description="Disordered" evidence="1">
    <location>
        <begin position="648"/>
        <end position="693"/>
    </location>
</feature>
<feature type="region of interest" description="Disordered" evidence="1">
    <location>
        <begin position="123"/>
        <end position="169"/>
    </location>
</feature>
<name>A0A165EXM5_9BASI</name>
<feature type="compositionally biased region" description="Pro residues" evidence="1">
    <location>
        <begin position="401"/>
        <end position="410"/>
    </location>
</feature>
<evidence type="ECO:0000313" key="3">
    <source>
        <dbReference type="Proteomes" id="UP000076842"/>
    </source>
</evidence>
<gene>
    <name evidence="2" type="ORF">CALCODRAFT_484501</name>
</gene>
<feature type="compositionally biased region" description="Basic and acidic residues" evidence="1">
    <location>
        <begin position="91"/>
        <end position="104"/>
    </location>
</feature>
<feature type="compositionally biased region" description="Low complexity" evidence="1">
    <location>
        <begin position="337"/>
        <end position="354"/>
    </location>
</feature>
<dbReference type="OrthoDB" id="10592087at2759"/>
<feature type="compositionally biased region" description="Low complexity" evidence="1">
    <location>
        <begin position="23"/>
        <end position="32"/>
    </location>
</feature>
<feature type="compositionally biased region" description="Polar residues" evidence="1">
    <location>
        <begin position="128"/>
        <end position="138"/>
    </location>
</feature>
<evidence type="ECO:0000313" key="2">
    <source>
        <dbReference type="EMBL" id="KZT55733.1"/>
    </source>
</evidence>
<accession>A0A165EXM5</accession>
<feature type="compositionally biased region" description="Acidic residues" evidence="1">
    <location>
        <begin position="160"/>
        <end position="169"/>
    </location>
</feature>
<feature type="compositionally biased region" description="Low complexity" evidence="1">
    <location>
        <begin position="438"/>
        <end position="447"/>
    </location>
</feature>
<protein>
    <submittedName>
        <fullName evidence="2">Uncharacterized protein</fullName>
    </submittedName>
</protein>
<feature type="region of interest" description="Disordered" evidence="1">
    <location>
        <begin position="337"/>
        <end position="356"/>
    </location>
</feature>
<evidence type="ECO:0000256" key="1">
    <source>
        <dbReference type="SAM" id="MobiDB-lite"/>
    </source>
</evidence>
<dbReference type="EMBL" id="KV423989">
    <property type="protein sequence ID" value="KZT55733.1"/>
    <property type="molecule type" value="Genomic_DNA"/>
</dbReference>
<sequence length="708" mass="75176">MPAELRLPRRPASLDLWYPPYPSSSSSSNHPNGPNPSGPGSAPAAEPLRVRFPAPLPYLVQRTGREDGPGEVDPASAVGSPVMEQRVYAGRPERETDGERERERRDIEAHLSVLRAAHRIPLRPSAYPSASPSHTRSFSLPHPVPRTPPNRTRGESNLLPEEDEDGEEGEDELLFRASLLTGSNARLRRRGAIRLSLPNFDAPLPSAAEYGEVILCGRGWAAGARLSSGGRAPPRPVGGCGGVVHRRVRREEGVFVAGARDGPERLVREMRRRKRLGCGCEVELLGCTACGTPLGTHTTHLCKLHSLRHSPAYKARYRFLPSRVFPAGAPLLPPYSSPTTCSTSIPGAEGVAAAEAEHELEGFRTPPASPGPGENLLIFDPNGDPESYPTLSPSRASCTPSPVPPSPLTPTLPSLPSLSLSLSGTRSRRPTLPPLSPVPALSLSPLTGPDLGLRSEEASGSGLVSAENRTGTAQVQEERFRAQVRRMDALLSQLRGGGSNSNSNANANVSASASAQEDPAPSSRPWPPAPASQSWVNLPFPWETGRPAVQNGRVQSDRTPAERGQEDAGWRGRDASGAVGVAGAGAGREVQGSAEAGEMPAWARWEHPAPAALDGASTPGQGLGMGMGIGMGRYPTMMDELRRAAREWDASASGQPRRAVRGEAERVAAAGAGAGAEQAQEGEEEGRERGQRTLEEMWRAWERSGEGA</sequence>
<feature type="compositionally biased region" description="Basic and acidic residues" evidence="1">
    <location>
        <begin position="555"/>
        <end position="574"/>
    </location>
</feature>
<proteinExistence type="predicted"/>
<feature type="compositionally biased region" description="Low complexity" evidence="1">
    <location>
        <begin position="667"/>
        <end position="679"/>
    </location>
</feature>
<feature type="region of interest" description="Disordered" evidence="1">
    <location>
        <begin position="362"/>
        <end position="475"/>
    </location>
</feature>
<dbReference type="Proteomes" id="UP000076842">
    <property type="component" value="Unassembled WGS sequence"/>
</dbReference>
<feature type="region of interest" description="Disordered" evidence="1">
    <location>
        <begin position="494"/>
        <end position="575"/>
    </location>
</feature>
<dbReference type="AlphaFoldDB" id="A0A165EXM5"/>
<feature type="compositionally biased region" description="Low complexity" evidence="1">
    <location>
        <begin position="411"/>
        <end position="425"/>
    </location>
</feature>
<dbReference type="InParanoid" id="A0A165EXM5"/>
<organism evidence="2 3">
    <name type="scientific">Calocera cornea HHB12733</name>
    <dbReference type="NCBI Taxonomy" id="1353952"/>
    <lineage>
        <taxon>Eukaryota</taxon>
        <taxon>Fungi</taxon>
        <taxon>Dikarya</taxon>
        <taxon>Basidiomycota</taxon>
        <taxon>Agaricomycotina</taxon>
        <taxon>Dacrymycetes</taxon>
        <taxon>Dacrymycetales</taxon>
        <taxon>Dacrymycetaceae</taxon>
        <taxon>Calocera</taxon>
    </lineage>
</organism>
<feature type="compositionally biased region" description="Low complexity" evidence="1">
    <location>
        <begin position="500"/>
        <end position="521"/>
    </location>
</feature>
<keyword evidence="3" id="KW-1185">Reference proteome</keyword>
<feature type="region of interest" description="Disordered" evidence="1">
    <location>
        <begin position="1"/>
        <end position="104"/>
    </location>
</feature>
<reference evidence="2 3" key="1">
    <citation type="journal article" date="2016" name="Mol. Biol. Evol.">
        <title>Comparative Genomics of Early-Diverging Mushroom-Forming Fungi Provides Insights into the Origins of Lignocellulose Decay Capabilities.</title>
        <authorList>
            <person name="Nagy L.G."/>
            <person name="Riley R."/>
            <person name="Tritt A."/>
            <person name="Adam C."/>
            <person name="Daum C."/>
            <person name="Floudas D."/>
            <person name="Sun H."/>
            <person name="Yadav J.S."/>
            <person name="Pangilinan J."/>
            <person name="Larsson K.H."/>
            <person name="Matsuura K."/>
            <person name="Barry K."/>
            <person name="Labutti K."/>
            <person name="Kuo R."/>
            <person name="Ohm R.A."/>
            <person name="Bhattacharya S.S."/>
            <person name="Shirouzu T."/>
            <person name="Yoshinaga Y."/>
            <person name="Martin F.M."/>
            <person name="Grigoriev I.V."/>
            <person name="Hibbett D.S."/>
        </authorList>
    </citation>
    <scope>NUCLEOTIDE SEQUENCE [LARGE SCALE GENOMIC DNA]</scope>
    <source>
        <strain evidence="2 3">HHB12733</strain>
    </source>
</reference>